<geneLocation type="plasmid" evidence="2">
    <name>unnamed</name>
</geneLocation>
<keyword evidence="2" id="KW-0614">Plasmid</keyword>
<sequence length="48" mass="5930">MLYTFIFCLFDSLLEKHIKTKGGEENEKRRIRRGNKREKRNRESERES</sequence>
<dbReference type="EMBL" id="CP004320">
    <property type="protein sequence ID" value="AHH07536.1"/>
    <property type="molecule type" value="Genomic_DNA"/>
</dbReference>
<dbReference type="AlphaFoldDB" id="W5SR32"/>
<reference evidence="2" key="1">
    <citation type="submission" date="2013-02" db="EMBL/GenBank/DDBJ databases">
        <title>Comparative genomics of Borrelia species.</title>
        <authorList>
            <person name="Schwan T.G."/>
            <person name="Raffel S.J."/>
            <person name="Porcella S.F."/>
        </authorList>
    </citation>
    <scope>NUCLEOTIDE SEQUENCE</scope>
    <source>
        <strain evidence="2">DOU</strain>
        <plasmid evidence="2">unnamed</plasmid>
    </source>
</reference>
<organism evidence="2">
    <name type="scientific">Borrelia crocidurae DOU</name>
    <dbReference type="NCBI Taxonomy" id="1293575"/>
    <lineage>
        <taxon>Bacteria</taxon>
        <taxon>Pseudomonadati</taxon>
        <taxon>Spirochaetota</taxon>
        <taxon>Spirochaetia</taxon>
        <taxon>Spirochaetales</taxon>
        <taxon>Borreliaceae</taxon>
        <taxon>Borrelia</taxon>
    </lineage>
</organism>
<protein>
    <submittedName>
        <fullName evidence="2">Uncharacterized protein</fullName>
    </submittedName>
</protein>
<evidence type="ECO:0000313" key="2">
    <source>
        <dbReference type="EMBL" id="AHH07536.1"/>
    </source>
</evidence>
<gene>
    <name evidence="2" type="ORF">BCD_1470</name>
</gene>
<proteinExistence type="predicted"/>
<name>W5SR32_9SPIR</name>
<feature type="compositionally biased region" description="Basic residues" evidence="1">
    <location>
        <begin position="29"/>
        <end position="39"/>
    </location>
</feature>
<accession>W5SR32</accession>
<evidence type="ECO:0000256" key="1">
    <source>
        <dbReference type="SAM" id="MobiDB-lite"/>
    </source>
</evidence>
<feature type="region of interest" description="Disordered" evidence="1">
    <location>
        <begin position="21"/>
        <end position="48"/>
    </location>
</feature>
<dbReference type="HOGENOM" id="CLU_204404_0_0_12"/>